<sequence>MVGKIDKSDIIDKNTSFEPCPSVIYEYYNDGYGYKTERFGFRKIIENPIKNLNFPNFSGLINVRFVINCKNEIGYFRIKTTNQEYKSVQIGNELEYEIVKILKQLTDWNGKNENSYYQIYIKIRNGKVDDIF</sequence>
<keyword evidence="2" id="KW-1185">Reference proteome</keyword>
<organism evidence="1 2">
    <name type="scientific">Faecalibacter macacae</name>
    <dbReference type="NCBI Taxonomy" id="1859289"/>
    <lineage>
        <taxon>Bacteria</taxon>
        <taxon>Pseudomonadati</taxon>
        <taxon>Bacteroidota</taxon>
        <taxon>Flavobacteriia</taxon>
        <taxon>Flavobacteriales</taxon>
        <taxon>Weeksellaceae</taxon>
        <taxon>Faecalibacter</taxon>
    </lineage>
</organism>
<protein>
    <submittedName>
        <fullName evidence="1">Uncharacterized protein</fullName>
    </submittedName>
</protein>
<gene>
    <name evidence="1" type="ORF">EAH69_05025</name>
</gene>
<accession>A0A3L9MEV6</accession>
<evidence type="ECO:0000313" key="2">
    <source>
        <dbReference type="Proteomes" id="UP000275348"/>
    </source>
</evidence>
<evidence type="ECO:0000313" key="1">
    <source>
        <dbReference type="EMBL" id="RLZ11411.1"/>
    </source>
</evidence>
<dbReference type="OrthoDB" id="883593at2"/>
<reference evidence="1 2" key="1">
    <citation type="submission" date="2018-10" db="EMBL/GenBank/DDBJ databases">
        <authorList>
            <person name="Chen X."/>
        </authorList>
    </citation>
    <scope>NUCLEOTIDE SEQUENCE [LARGE SCALE GENOMIC DNA]</scope>
    <source>
        <strain evidence="1 2">YIM 102668</strain>
    </source>
</reference>
<dbReference type="AlphaFoldDB" id="A0A3L9MEV6"/>
<name>A0A3L9MEV6_9FLAO</name>
<comment type="caution">
    <text evidence="1">The sequence shown here is derived from an EMBL/GenBank/DDBJ whole genome shotgun (WGS) entry which is preliminary data.</text>
</comment>
<dbReference type="EMBL" id="RDOJ01000005">
    <property type="protein sequence ID" value="RLZ11411.1"/>
    <property type="molecule type" value="Genomic_DNA"/>
</dbReference>
<dbReference type="Proteomes" id="UP000275348">
    <property type="component" value="Unassembled WGS sequence"/>
</dbReference>
<proteinExistence type="predicted"/>